<name>A0A1V0SF37_9VIRU</name>
<gene>
    <name evidence="1" type="ORF">Hokovirus_1_214</name>
</gene>
<reference evidence="1" key="1">
    <citation type="journal article" date="2017" name="Science">
        <title>Giant viruses with an expanded complement of translation system components.</title>
        <authorList>
            <person name="Schulz F."/>
            <person name="Yutin N."/>
            <person name="Ivanova N.N."/>
            <person name="Ortega D.R."/>
            <person name="Lee T.K."/>
            <person name="Vierheilig J."/>
            <person name="Daims H."/>
            <person name="Horn M."/>
            <person name="Wagner M."/>
            <person name="Jensen G.J."/>
            <person name="Kyrpides N.C."/>
            <person name="Koonin E.V."/>
            <person name="Woyke T."/>
        </authorList>
    </citation>
    <scope>NUCLEOTIDE SEQUENCE</scope>
    <source>
        <strain evidence="1">HKV1</strain>
    </source>
</reference>
<protein>
    <submittedName>
        <fullName evidence="1">Uncharacterized protein</fullName>
    </submittedName>
</protein>
<proteinExistence type="predicted"/>
<accession>A0A1V0SF37</accession>
<evidence type="ECO:0000313" key="1">
    <source>
        <dbReference type="EMBL" id="ARF10335.1"/>
    </source>
</evidence>
<organism evidence="1">
    <name type="scientific">Hokovirus HKV1</name>
    <dbReference type="NCBI Taxonomy" id="1977638"/>
    <lineage>
        <taxon>Viruses</taxon>
        <taxon>Varidnaviria</taxon>
        <taxon>Bamfordvirae</taxon>
        <taxon>Nucleocytoviricota</taxon>
        <taxon>Megaviricetes</taxon>
        <taxon>Imitervirales</taxon>
        <taxon>Mimiviridae</taxon>
        <taxon>Klosneuvirinae</taxon>
        <taxon>Hokovirus</taxon>
    </lineage>
</organism>
<dbReference type="EMBL" id="KY684103">
    <property type="protein sequence ID" value="ARF10335.1"/>
    <property type="molecule type" value="Genomic_DNA"/>
</dbReference>
<sequence>MGYDYYVDCDLIIKLNDLTSYSIRISHKGSYIYYSYDSDSEDDNKRQYLFELERIRKSNEKNDKLLYDNGKWLITAKNKINYYCDLIEENDISFGKVKSIEKKYFVIER</sequence>